<name>C0HGE6_MAIZE</name>
<dbReference type="EMBL" id="BT061402">
    <property type="protein sequence ID" value="ACN26099.1"/>
    <property type="molecule type" value="mRNA"/>
</dbReference>
<protein>
    <submittedName>
        <fullName evidence="1">Uncharacterized protein</fullName>
    </submittedName>
</protein>
<sequence length="34" mass="3754">MSISHCTDGSHLMLSRTIRYPLCSSSELGNTNLE</sequence>
<organism evidence="1">
    <name type="scientific">Zea mays</name>
    <name type="common">Maize</name>
    <dbReference type="NCBI Taxonomy" id="4577"/>
    <lineage>
        <taxon>Eukaryota</taxon>
        <taxon>Viridiplantae</taxon>
        <taxon>Streptophyta</taxon>
        <taxon>Embryophyta</taxon>
        <taxon>Tracheophyta</taxon>
        <taxon>Spermatophyta</taxon>
        <taxon>Magnoliopsida</taxon>
        <taxon>Liliopsida</taxon>
        <taxon>Poales</taxon>
        <taxon>Poaceae</taxon>
        <taxon>PACMAD clade</taxon>
        <taxon>Panicoideae</taxon>
        <taxon>Andropogonodae</taxon>
        <taxon>Andropogoneae</taxon>
        <taxon>Tripsacinae</taxon>
        <taxon>Zea</taxon>
    </lineage>
</organism>
<proteinExistence type="evidence at transcript level"/>
<reference evidence="1" key="1">
    <citation type="journal article" date="2009" name="PLoS Genet.">
        <title>Sequencing, mapping, and analysis of 27,455 maize full-length cDNAs.</title>
        <authorList>
            <person name="Soderlund C."/>
            <person name="Descour A."/>
            <person name="Kudrna D."/>
            <person name="Bomhoff M."/>
            <person name="Boyd L."/>
            <person name="Currie J."/>
            <person name="Angelova A."/>
            <person name="Collura K."/>
            <person name="Wissotski M."/>
            <person name="Ashley E."/>
            <person name="Morrow D."/>
            <person name="Fernandes J."/>
            <person name="Walbot V."/>
            <person name="Yu Y."/>
        </authorList>
    </citation>
    <scope>NUCLEOTIDE SEQUENCE</scope>
    <source>
        <strain evidence="1">B73</strain>
    </source>
</reference>
<accession>C0HGE6</accession>
<dbReference type="AlphaFoldDB" id="C0HGE6"/>
<evidence type="ECO:0000313" key="1">
    <source>
        <dbReference type="EMBL" id="ACN26099.1"/>
    </source>
</evidence>